<dbReference type="AlphaFoldDB" id="A0A7W6FW33"/>
<keyword evidence="1" id="KW-0378">Hydrolase</keyword>
<reference evidence="1 2" key="1">
    <citation type="submission" date="2020-08" db="EMBL/GenBank/DDBJ databases">
        <title>Genomic Encyclopedia of Type Strains, Phase IV (KMG-IV): sequencing the most valuable type-strain genomes for metagenomic binning, comparative biology and taxonomic classification.</title>
        <authorList>
            <person name="Goeker M."/>
        </authorList>
    </citation>
    <scope>NUCLEOTIDE SEQUENCE [LARGE SCALE GENOMIC DNA]</scope>
    <source>
        <strain evidence="1 2">DSM 25024</strain>
    </source>
</reference>
<keyword evidence="2" id="KW-1185">Reference proteome</keyword>
<name>A0A7W6FW33_9HYPH</name>
<protein>
    <submittedName>
        <fullName evidence="1">Membrane carboxypeptidase/penicillin-binding protein</fullName>
    </submittedName>
</protein>
<dbReference type="EMBL" id="JACIDO010000013">
    <property type="protein sequence ID" value="MBB3937904.1"/>
    <property type="molecule type" value="Genomic_DNA"/>
</dbReference>
<keyword evidence="1" id="KW-0645">Protease</keyword>
<dbReference type="Proteomes" id="UP000531216">
    <property type="component" value="Unassembled WGS sequence"/>
</dbReference>
<keyword evidence="1" id="KW-0121">Carboxypeptidase</keyword>
<dbReference type="GO" id="GO:0004180">
    <property type="term" value="F:carboxypeptidase activity"/>
    <property type="evidence" value="ECO:0007669"/>
    <property type="project" value="UniProtKB-KW"/>
</dbReference>
<evidence type="ECO:0000313" key="1">
    <source>
        <dbReference type="EMBL" id="MBB3937904.1"/>
    </source>
</evidence>
<organism evidence="1 2">
    <name type="scientific">Aureimonas phyllosphaerae</name>
    <dbReference type="NCBI Taxonomy" id="1166078"/>
    <lineage>
        <taxon>Bacteria</taxon>
        <taxon>Pseudomonadati</taxon>
        <taxon>Pseudomonadota</taxon>
        <taxon>Alphaproteobacteria</taxon>
        <taxon>Hyphomicrobiales</taxon>
        <taxon>Aurantimonadaceae</taxon>
        <taxon>Aureimonas</taxon>
    </lineage>
</organism>
<dbReference type="RefSeq" id="WP_090966208.1">
    <property type="nucleotide sequence ID" value="NZ_FOOA01000025.1"/>
</dbReference>
<proteinExistence type="predicted"/>
<accession>A0A7W6FW33</accession>
<comment type="caution">
    <text evidence="1">The sequence shown here is derived from an EMBL/GenBank/DDBJ whole genome shotgun (WGS) entry which is preliminary data.</text>
</comment>
<evidence type="ECO:0000313" key="2">
    <source>
        <dbReference type="Proteomes" id="UP000531216"/>
    </source>
</evidence>
<sequence>MSAAAWNPVVQWTPKHLVDEVTPPPRDSPSAWIVGLAPASTLYVIAGFDDDAELGETATTCAVGETMMFKPYREFNSIYVTVQPDGSWDTSDPIRAEADHFADENGDFIGGSVSEVISHFQSADERRNEVAEFRIHSYHWGNAKPFRLEISADTGKAHFNPVDAG</sequence>
<gene>
    <name evidence="1" type="ORF">GGR05_004073</name>
</gene>